<protein>
    <submittedName>
        <fullName evidence="2">Uncharacterized protein</fullName>
    </submittedName>
</protein>
<reference evidence="2" key="1">
    <citation type="journal article" date="2020" name="Stud. Mycol.">
        <title>101 Dothideomycetes genomes: a test case for predicting lifestyles and emergence of pathogens.</title>
        <authorList>
            <person name="Haridas S."/>
            <person name="Albert R."/>
            <person name="Binder M."/>
            <person name="Bloem J."/>
            <person name="Labutti K."/>
            <person name="Salamov A."/>
            <person name="Andreopoulos B."/>
            <person name="Baker S."/>
            <person name="Barry K."/>
            <person name="Bills G."/>
            <person name="Bluhm B."/>
            <person name="Cannon C."/>
            <person name="Castanera R."/>
            <person name="Culley D."/>
            <person name="Daum C."/>
            <person name="Ezra D."/>
            <person name="Gonzalez J."/>
            <person name="Henrissat B."/>
            <person name="Kuo A."/>
            <person name="Liang C."/>
            <person name="Lipzen A."/>
            <person name="Lutzoni F."/>
            <person name="Magnuson J."/>
            <person name="Mondo S."/>
            <person name="Nolan M."/>
            <person name="Ohm R."/>
            <person name="Pangilinan J."/>
            <person name="Park H.-J."/>
            <person name="Ramirez L."/>
            <person name="Alfaro M."/>
            <person name="Sun H."/>
            <person name="Tritt A."/>
            <person name="Yoshinaga Y."/>
            <person name="Zwiers L.-H."/>
            <person name="Turgeon B."/>
            <person name="Goodwin S."/>
            <person name="Spatafora J."/>
            <person name="Crous P."/>
            <person name="Grigoriev I."/>
        </authorList>
    </citation>
    <scope>NUCLEOTIDE SEQUENCE</scope>
    <source>
        <strain evidence="2">CBS 113389</strain>
    </source>
</reference>
<dbReference type="PANTHER" id="PTHR34776:SF1">
    <property type="entry name" value="F17F16.3 PROTEIN"/>
    <property type="match status" value="1"/>
</dbReference>
<sequence>MPSNILEKGIIYFFTRGRVGVEDPDSVQDLARSYFVLRPLPDGAKITDGAVQDIGNNRLIALPKKVWPKSGKDRFMCFVEKAKTSMDTLKEEFFQGSEYSTKTVGTRQTPEVTPLGEGVYAITSTGGGQGTSHLAYMLTIPSELGEVQKDVGLAAKGSFALSVKNPESSGSGNAQLPNAAEYPKEIIEEFRGRGWMPAHPKHIDYTNASMLLIGENFDSSSNLDPTPKDEEDDTKATPQEELEKLQDEDESRVENLKGDDTIFEDLGISSKEYPKVMTTW</sequence>
<dbReference type="OrthoDB" id="1028014at2759"/>
<gene>
    <name evidence="2" type="ORF">BDY17DRAFT_288769</name>
</gene>
<feature type="region of interest" description="Disordered" evidence="1">
    <location>
        <begin position="216"/>
        <end position="260"/>
    </location>
</feature>
<evidence type="ECO:0000256" key="1">
    <source>
        <dbReference type="SAM" id="MobiDB-lite"/>
    </source>
</evidence>
<dbReference type="PANTHER" id="PTHR34776">
    <property type="entry name" value="F17F16.3 PROTEIN"/>
    <property type="match status" value="1"/>
</dbReference>
<evidence type="ECO:0000313" key="2">
    <source>
        <dbReference type="EMBL" id="KAF2487340.1"/>
    </source>
</evidence>
<keyword evidence="3" id="KW-1185">Reference proteome</keyword>
<proteinExistence type="predicted"/>
<dbReference type="GeneID" id="54473249"/>
<dbReference type="RefSeq" id="XP_033593909.1">
    <property type="nucleotide sequence ID" value="XM_033732247.1"/>
</dbReference>
<organism evidence="2 3">
    <name type="scientific">Neohortaea acidophila</name>
    <dbReference type="NCBI Taxonomy" id="245834"/>
    <lineage>
        <taxon>Eukaryota</taxon>
        <taxon>Fungi</taxon>
        <taxon>Dikarya</taxon>
        <taxon>Ascomycota</taxon>
        <taxon>Pezizomycotina</taxon>
        <taxon>Dothideomycetes</taxon>
        <taxon>Dothideomycetidae</taxon>
        <taxon>Mycosphaerellales</taxon>
        <taxon>Teratosphaeriaceae</taxon>
        <taxon>Neohortaea</taxon>
    </lineage>
</organism>
<name>A0A6A6Q4N9_9PEZI</name>
<dbReference type="EMBL" id="MU001631">
    <property type="protein sequence ID" value="KAF2487340.1"/>
    <property type="molecule type" value="Genomic_DNA"/>
</dbReference>
<evidence type="ECO:0000313" key="3">
    <source>
        <dbReference type="Proteomes" id="UP000799767"/>
    </source>
</evidence>
<dbReference type="Proteomes" id="UP000799767">
    <property type="component" value="Unassembled WGS sequence"/>
</dbReference>
<dbReference type="AlphaFoldDB" id="A0A6A6Q4N9"/>
<accession>A0A6A6Q4N9</accession>